<evidence type="ECO:0000256" key="2">
    <source>
        <dbReference type="ARBA" id="ARBA00009477"/>
    </source>
</evidence>
<evidence type="ECO:0000256" key="6">
    <source>
        <dbReference type="SAM" id="Coils"/>
    </source>
</evidence>
<protein>
    <submittedName>
        <fullName evidence="10">Uncharacterized protein</fullName>
    </submittedName>
</protein>
<evidence type="ECO:0000259" key="9">
    <source>
        <dbReference type="Pfam" id="PF26002"/>
    </source>
</evidence>
<evidence type="ECO:0000256" key="7">
    <source>
        <dbReference type="SAM" id="Phobius"/>
    </source>
</evidence>
<evidence type="ECO:0000256" key="3">
    <source>
        <dbReference type="ARBA" id="ARBA00022692"/>
    </source>
</evidence>
<dbReference type="PRINTS" id="PR01490">
    <property type="entry name" value="RTXTOXIND"/>
</dbReference>
<evidence type="ECO:0000313" key="10">
    <source>
        <dbReference type="EMBL" id="RUS97116.1"/>
    </source>
</evidence>
<evidence type="ECO:0000256" key="5">
    <source>
        <dbReference type="ARBA" id="ARBA00023136"/>
    </source>
</evidence>
<keyword evidence="5 7" id="KW-0472">Membrane</keyword>
<dbReference type="Gene3D" id="2.40.50.100">
    <property type="match status" value="1"/>
</dbReference>
<feature type="coiled-coil region" evidence="6">
    <location>
        <begin position="274"/>
        <end position="315"/>
    </location>
</feature>
<dbReference type="InterPro" id="IPR058624">
    <property type="entry name" value="MdtA-like_HH"/>
</dbReference>
<evidence type="ECO:0000259" key="8">
    <source>
        <dbReference type="Pfam" id="PF25876"/>
    </source>
</evidence>
<evidence type="ECO:0000256" key="1">
    <source>
        <dbReference type="ARBA" id="ARBA00004167"/>
    </source>
</evidence>
<sequence length="464" mass="52038">MSYNHNEKVISSWENNDFLPPISFWTSLAGIFLFSTVVTGITLSSWVKYNVTVKAAATVRPTGEVRVVQPEIEGAIKNILVKENQVVKMGDVIANLDTDELLIKKSQLQINIQQRKLQTIQIDAQIRILDNQILAEQTVIERTIASAEVDLLRNEREYQEKQINTQNEFLSSQASLQKARTDLEKAEADLAFAQIDSDRYEQLSEIGAIGRREFEQKRLVVKQLQLTLQAVKRSFEIAAIKVKSAKVAVNPTTAMVRIAQERIAQETAKGQGSISSLKKEKQALIERRVELLTQLNQSQKELQQLEKQLKKSIIIATSNGIIFKLNLRNAGQVVRTSESIAEIVPNNASLVIKAMIPTADIQKVAVNQEVQLRFDACPYPDYGTLKGVVKAISPDVITTQGNDTAQTTSSSYFEATIQPERLEFGTTHHQCYIQSGMEVKADIISREETALKFMLRKARLITDL</sequence>
<dbReference type="Pfam" id="PF25876">
    <property type="entry name" value="HH_MFP_RND"/>
    <property type="match status" value="1"/>
</dbReference>
<dbReference type="InterPro" id="IPR050739">
    <property type="entry name" value="MFP"/>
</dbReference>
<proteinExistence type="inferred from homology"/>
<keyword evidence="3 7" id="KW-0812">Transmembrane</keyword>
<dbReference type="Gene3D" id="2.40.30.170">
    <property type="match status" value="1"/>
</dbReference>
<keyword evidence="4 7" id="KW-1133">Transmembrane helix</keyword>
<feature type="domain" description="Multidrug resistance protein MdtA-like alpha-helical hairpin" evidence="8">
    <location>
        <begin position="176"/>
        <end position="240"/>
    </location>
</feature>
<comment type="similarity">
    <text evidence="2">Belongs to the membrane fusion protein (MFP) (TC 8.A.1) family.</text>
</comment>
<dbReference type="InterPro" id="IPR058982">
    <property type="entry name" value="Beta-barrel_AprE"/>
</dbReference>
<accession>A0A433UTI2</accession>
<dbReference type="AlphaFoldDB" id="A0A433UTI2"/>
<keyword evidence="11" id="KW-1185">Reference proteome</keyword>
<dbReference type="EMBL" id="RSCM01000005">
    <property type="protein sequence ID" value="RUS97116.1"/>
    <property type="molecule type" value="Genomic_DNA"/>
</dbReference>
<reference evidence="10 11" key="1">
    <citation type="journal article" date="2019" name="Genome Biol. Evol.">
        <title>Day and night: Metabolic profiles and evolutionary relationships of six axenic non-marine cyanobacteria.</title>
        <authorList>
            <person name="Will S.E."/>
            <person name="Henke P."/>
            <person name="Boedeker C."/>
            <person name="Huang S."/>
            <person name="Brinkmann H."/>
            <person name="Rohde M."/>
            <person name="Jarek M."/>
            <person name="Friedl T."/>
            <person name="Seufert S."/>
            <person name="Schumacher M."/>
            <person name="Overmann J."/>
            <person name="Neumann-Schaal M."/>
            <person name="Petersen J."/>
        </authorList>
    </citation>
    <scope>NUCLEOTIDE SEQUENCE [LARGE SCALE GENOMIC DNA]</scope>
    <source>
        <strain evidence="10 11">SAG 1403-4b</strain>
    </source>
</reference>
<dbReference type="RefSeq" id="WP_127053674.1">
    <property type="nucleotide sequence ID" value="NZ_RSCM01000005.1"/>
</dbReference>
<comment type="caution">
    <text evidence="10">The sequence shown here is derived from an EMBL/GenBank/DDBJ whole genome shotgun (WGS) entry which is preliminary data.</text>
</comment>
<organism evidence="10 11">
    <name type="scientific">Trichormus variabilis SAG 1403-4b</name>
    <dbReference type="NCBI Taxonomy" id="447716"/>
    <lineage>
        <taxon>Bacteria</taxon>
        <taxon>Bacillati</taxon>
        <taxon>Cyanobacteriota</taxon>
        <taxon>Cyanophyceae</taxon>
        <taxon>Nostocales</taxon>
        <taxon>Nostocaceae</taxon>
        <taxon>Trichormus</taxon>
    </lineage>
</organism>
<name>A0A433UTI2_ANAVA</name>
<feature type="domain" description="AprE-like beta-barrel" evidence="9">
    <location>
        <begin position="350"/>
        <end position="444"/>
    </location>
</feature>
<comment type="subcellular location">
    <subcellularLocation>
        <location evidence="1">Membrane</location>
        <topology evidence="1">Single-pass membrane protein</topology>
    </subcellularLocation>
</comment>
<dbReference type="Gene3D" id="1.10.287.470">
    <property type="entry name" value="Helix hairpin bin"/>
    <property type="match status" value="1"/>
</dbReference>
<evidence type="ECO:0000256" key="4">
    <source>
        <dbReference type="ARBA" id="ARBA00022989"/>
    </source>
</evidence>
<dbReference type="OrthoDB" id="424142at2"/>
<dbReference type="PANTHER" id="PTHR30386">
    <property type="entry name" value="MEMBRANE FUSION SUBUNIT OF EMRAB-TOLC MULTIDRUG EFFLUX PUMP"/>
    <property type="match status" value="1"/>
</dbReference>
<feature type="coiled-coil region" evidence="6">
    <location>
        <begin position="176"/>
        <end position="203"/>
    </location>
</feature>
<keyword evidence="6" id="KW-0175">Coiled coil</keyword>
<feature type="transmembrane region" description="Helical" evidence="7">
    <location>
        <begin position="22"/>
        <end position="44"/>
    </location>
</feature>
<dbReference type="Proteomes" id="UP000276103">
    <property type="component" value="Unassembled WGS sequence"/>
</dbReference>
<dbReference type="GO" id="GO:0016020">
    <property type="term" value="C:membrane"/>
    <property type="evidence" value="ECO:0007669"/>
    <property type="project" value="UniProtKB-SubCell"/>
</dbReference>
<dbReference type="Pfam" id="PF26002">
    <property type="entry name" value="Beta-barrel_AprE"/>
    <property type="match status" value="1"/>
</dbReference>
<dbReference type="PANTHER" id="PTHR30386:SF26">
    <property type="entry name" value="TRANSPORT PROTEIN COMB"/>
    <property type="match status" value="1"/>
</dbReference>
<gene>
    <name evidence="10" type="ORF">DSM107003_18570</name>
</gene>
<evidence type="ECO:0000313" key="11">
    <source>
        <dbReference type="Proteomes" id="UP000276103"/>
    </source>
</evidence>